<dbReference type="InterPro" id="IPR001757">
    <property type="entry name" value="P_typ_ATPase"/>
</dbReference>
<keyword evidence="8 10" id="KW-1133">Transmembrane helix</keyword>
<dbReference type="InterPro" id="IPR023298">
    <property type="entry name" value="ATPase_P-typ_TM_dom_sf"/>
</dbReference>
<dbReference type="Gene3D" id="3.40.50.1000">
    <property type="entry name" value="HAD superfamily/HAD-like"/>
    <property type="match status" value="1"/>
</dbReference>
<keyword evidence="7" id="KW-1278">Translocase</keyword>
<dbReference type="EMBL" id="JABAHT010000070">
    <property type="protein sequence ID" value="KAF4666598.1"/>
    <property type="molecule type" value="Genomic_DNA"/>
</dbReference>
<dbReference type="Proteomes" id="UP000570595">
    <property type="component" value="Unassembled WGS sequence"/>
</dbReference>
<dbReference type="SUPFAM" id="SSF81665">
    <property type="entry name" value="Calcium ATPase, transmembrane domain M"/>
    <property type="match status" value="1"/>
</dbReference>
<reference evidence="11 12" key="1">
    <citation type="submission" date="2020-04" db="EMBL/GenBank/DDBJ databases">
        <title>Perkinsus olseni comparative genomics.</title>
        <authorList>
            <person name="Bogema D.R."/>
        </authorList>
    </citation>
    <scope>NUCLEOTIDE SEQUENCE [LARGE SCALE GENOMIC DNA]</scope>
    <source>
        <strain evidence="11">ATCC PRA-179</strain>
    </source>
</reference>
<evidence type="ECO:0000256" key="3">
    <source>
        <dbReference type="ARBA" id="ARBA00022723"/>
    </source>
</evidence>
<dbReference type="InterPro" id="IPR006544">
    <property type="entry name" value="P-type_TPase_V"/>
</dbReference>
<dbReference type="NCBIfam" id="TIGR01494">
    <property type="entry name" value="ATPase_P-type"/>
    <property type="match status" value="1"/>
</dbReference>
<evidence type="ECO:0000256" key="2">
    <source>
        <dbReference type="ARBA" id="ARBA00022692"/>
    </source>
</evidence>
<keyword evidence="3" id="KW-0479">Metal-binding</keyword>
<dbReference type="InterPro" id="IPR036412">
    <property type="entry name" value="HAD-like_sf"/>
</dbReference>
<dbReference type="PANTHER" id="PTHR45630">
    <property type="entry name" value="CATION-TRANSPORTING ATPASE-RELATED"/>
    <property type="match status" value="1"/>
</dbReference>
<keyword evidence="5" id="KW-0067">ATP-binding</keyword>
<evidence type="ECO:0000256" key="10">
    <source>
        <dbReference type="SAM" id="Phobius"/>
    </source>
</evidence>
<dbReference type="SUPFAM" id="SSF56784">
    <property type="entry name" value="HAD-like"/>
    <property type="match status" value="1"/>
</dbReference>
<organism evidence="11 12">
    <name type="scientific">Perkinsus olseni</name>
    <name type="common">Perkinsus atlanticus</name>
    <dbReference type="NCBI Taxonomy" id="32597"/>
    <lineage>
        <taxon>Eukaryota</taxon>
        <taxon>Sar</taxon>
        <taxon>Alveolata</taxon>
        <taxon>Perkinsozoa</taxon>
        <taxon>Perkinsea</taxon>
        <taxon>Perkinsida</taxon>
        <taxon>Perkinsidae</taxon>
        <taxon>Perkinsus</taxon>
    </lineage>
</organism>
<evidence type="ECO:0000256" key="4">
    <source>
        <dbReference type="ARBA" id="ARBA00022741"/>
    </source>
</evidence>
<dbReference type="GO" id="GO:0140358">
    <property type="term" value="F:P-type transmembrane transporter activity"/>
    <property type="evidence" value="ECO:0007669"/>
    <property type="project" value="InterPro"/>
</dbReference>
<dbReference type="GO" id="GO:0016020">
    <property type="term" value="C:membrane"/>
    <property type="evidence" value="ECO:0007669"/>
    <property type="project" value="UniProtKB-SubCell"/>
</dbReference>
<evidence type="ECO:0000256" key="7">
    <source>
        <dbReference type="ARBA" id="ARBA00022967"/>
    </source>
</evidence>
<protein>
    <recommendedName>
        <fullName evidence="13">Cation-transporting atpase</fullName>
    </recommendedName>
</protein>
<dbReference type="Gene3D" id="3.40.1110.10">
    <property type="entry name" value="Calcium-transporting ATPase, cytoplasmic domain N"/>
    <property type="match status" value="1"/>
</dbReference>
<feature type="transmembrane region" description="Helical" evidence="10">
    <location>
        <begin position="541"/>
        <end position="563"/>
    </location>
</feature>
<evidence type="ECO:0000256" key="8">
    <source>
        <dbReference type="ARBA" id="ARBA00022989"/>
    </source>
</evidence>
<keyword evidence="4" id="KW-0547">Nucleotide-binding</keyword>
<feature type="transmembrane region" description="Helical" evidence="10">
    <location>
        <begin position="501"/>
        <end position="520"/>
    </location>
</feature>
<feature type="transmembrane region" description="Helical" evidence="10">
    <location>
        <begin position="628"/>
        <end position="647"/>
    </location>
</feature>
<comment type="caution">
    <text evidence="11">The sequence shown here is derived from an EMBL/GenBank/DDBJ whole genome shotgun (WGS) entry which is preliminary data.</text>
</comment>
<sequence length="782" mass="85850">MRVEFGRLCEVPYIDATGPIANVTALLGDIIPFAPPAERLPANPTDAHCEAVARKIAEPNANCSALVVVPYLSSACAACKIEINREGVLLGWWDVSAAEIDEYVRLQRLIGRNEITVQLPTVFQSLVAEFSSVFYVIQSMGCWVDLGYYLWNVGALLLVVMLVELAMLNASGWKLSDSDEGPVVSSPDGARKLSIIRRMHFDRETMTSGCVIRSALDGQLAVYVKGSPESIRDTCRSDTLPHDYAKICADLAGQNFYVLALSCRRLPPRVAVEEMVAMPREVLEKDLRLVGLLLFKNEVKPDSALAINMLREGDVRSVVCTGDNPLTAIGISKEVGIIDTTRPVLLGDVDQQQRLVWSDPDQSSLQDIIPIKGVHQLVVTQYLRHGVYARMKPSDKVTVVRWYQSRKLVVGMCGDGGNDCGASRAAHAAMALSQAEASMVSPFSSCRDGCSLITVVDLIREGRACLATNLATYSYYIVYAFTLTLGRFAITAIGNFNVTEWVLITSDIVLSVVMSWAMTLSGPATKLAPYRPTASLIGWRTTLACMIPILISYTCQALALLLLRLPANADWYYFVNTRDLNVLPRDWMKKGDNYDAAALNLALMIMLATHAHSATHGGAFRKSILKNWSINLLYALFLASIFILLWTPPTTFSCIYRVNCDTGASIEAAGVPVVSQFSVGSVGGCFLGPQIHRYQLLGYPSWTPSPEEDCRPPALALDELPWDSPEISTLGYDGPNNVFSIRYAIHFTVMVVTAIIITQVWVKVGLLGWAAGWIRMRKVVKT</sequence>
<evidence type="ECO:0000256" key="1">
    <source>
        <dbReference type="ARBA" id="ARBA00004141"/>
    </source>
</evidence>
<keyword evidence="2 10" id="KW-0812">Transmembrane</keyword>
<dbReference type="GO" id="GO:0005524">
    <property type="term" value="F:ATP binding"/>
    <property type="evidence" value="ECO:0007669"/>
    <property type="project" value="UniProtKB-KW"/>
</dbReference>
<evidence type="ECO:0000313" key="12">
    <source>
        <dbReference type="Proteomes" id="UP000570595"/>
    </source>
</evidence>
<evidence type="ECO:0000256" key="9">
    <source>
        <dbReference type="ARBA" id="ARBA00023136"/>
    </source>
</evidence>
<keyword evidence="9 10" id="KW-0472">Membrane</keyword>
<evidence type="ECO:0000256" key="6">
    <source>
        <dbReference type="ARBA" id="ARBA00022842"/>
    </source>
</evidence>
<name>A0A7J6M4U2_PEROL</name>
<proteinExistence type="predicted"/>
<dbReference type="AlphaFoldDB" id="A0A7J6M4U2"/>
<dbReference type="InterPro" id="IPR023214">
    <property type="entry name" value="HAD_sf"/>
</dbReference>
<evidence type="ECO:0000256" key="5">
    <source>
        <dbReference type="ARBA" id="ARBA00022840"/>
    </source>
</evidence>
<dbReference type="SUPFAM" id="SSF81660">
    <property type="entry name" value="Metal cation-transporting ATPase, ATP-binding domain N"/>
    <property type="match status" value="1"/>
</dbReference>
<evidence type="ECO:0008006" key="13">
    <source>
        <dbReference type="Google" id="ProtNLM"/>
    </source>
</evidence>
<dbReference type="GO" id="GO:0016887">
    <property type="term" value="F:ATP hydrolysis activity"/>
    <property type="evidence" value="ECO:0007669"/>
    <property type="project" value="InterPro"/>
</dbReference>
<feature type="transmembrane region" description="Helical" evidence="10">
    <location>
        <begin position="597"/>
        <end position="616"/>
    </location>
</feature>
<dbReference type="InterPro" id="IPR023299">
    <property type="entry name" value="ATPase_P-typ_cyto_dom_N"/>
</dbReference>
<dbReference type="OrthoDB" id="289856at2759"/>
<feature type="transmembrane region" description="Helical" evidence="10">
    <location>
        <begin position="149"/>
        <end position="168"/>
    </location>
</feature>
<feature type="transmembrane region" description="Helical" evidence="10">
    <location>
        <begin position="743"/>
        <end position="771"/>
    </location>
</feature>
<comment type="subcellular location">
    <subcellularLocation>
        <location evidence="1">Membrane</location>
        <topology evidence="1">Multi-pass membrane protein</topology>
    </subcellularLocation>
</comment>
<dbReference type="PANTHER" id="PTHR45630:SF11">
    <property type="entry name" value="CATION-TRANSPORTING P-TYPE ATPASE N-TERMINAL DOMAIN-CONTAINING PROTEIN"/>
    <property type="match status" value="1"/>
</dbReference>
<feature type="transmembrane region" description="Helical" evidence="10">
    <location>
        <begin position="473"/>
        <end position="495"/>
    </location>
</feature>
<keyword evidence="6" id="KW-0460">Magnesium</keyword>
<feature type="transmembrane region" description="Helical" evidence="10">
    <location>
        <begin position="115"/>
        <end position="137"/>
    </location>
</feature>
<accession>A0A7J6M4U2</accession>
<dbReference type="GO" id="GO:0046872">
    <property type="term" value="F:metal ion binding"/>
    <property type="evidence" value="ECO:0007669"/>
    <property type="project" value="UniProtKB-KW"/>
</dbReference>
<dbReference type="GO" id="GO:0019829">
    <property type="term" value="F:ATPase-coupled monoatomic cation transmembrane transporter activity"/>
    <property type="evidence" value="ECO:0007669"/>
    <property type="project" value="TreeGrafter"/>
</dbReference>
<evidence type="ECO:0000313" key="11">
    <source>
        <dbReference type="EMBL" id="KAF4666598.1"/>
    </source>
</evidence>
<gene>
    <name evidence="11" type="ORF">FOZ61_009538</name>
</gene>